<proteinExistence type="predicted"/>
<dbReference type="PANTHER" id="PTHR24180">
    <property type="entry name" value="CYCLIN-DEPENDENT KINASE INHIBITOR 2C-RELATED"/>
    <property type="match status" value="1"/>
</dbReference>
<dbReference type="Gene3D" id="1.25.40.20">
    <property type="entry name" value="Ankyrin repeat-containing domain"/>
    <property type="match status" value="1"/>
</dbReference>
<name>A0A9P0ANE1_BEMTA</name>
<gene>
    <name evidence="5" type="ORF">BEMITA_LOCUS13780</name>
</gene>
<evidence type="ECO:0000256" key="2">
    <source>
        <dbReference type="ARBA" id="ARBA00023043"/>
    </source>
</evidence>
<keyword evidence="1" id="KW-0677">Repeat</keyword>
<accession>A0A9P0ANE1</accession>
<keyword evidence="2 3" id="KW-0040">ANK repeat</keyword>
<protein>
    <submittedName>
        <fullName evidence="5">Uncharacterized protein</fullName>
    </submittedName>
</protein>
<feature type="repeat" description="ANK" evidence="3">
    <location>
        <begin position="493"/>
        <end position="525"/>
    </location>
</feature>
<sequence>MTRALQVIGEHFKNTLESPKLSKAMSELLLSSLSLSTKKIIVDLRDALSHSSSLSQRTEIEQQADDNFYNGIQNDAKLIEGLVVDIILNNEVECARSLLRKIMSAKGLDDLQKIAKAFNKVNARSLVLQSENYEMKTRKKLEEMLEELRKIVTDPNDIEELYFSEIDEVLEPFRIQTEIAITHYSASLGSVINGLITLEEDKMQGNYFHNFQSGIRQFEKGVNVFTFEVKECDLKSITQRAMIICESVKSRIGLETQEEVKRLNDIHILACKFFCFAEIKTNDIKWLEPWREQLLKKGPVRPSQEQGGTPEGTEPKSEDALSLKLHELQIILKNYGLGGETVEILTSIKKQQKLQPVIELLLLDIMSILSGSMKPWESNLFFFDDCVPLLNGKFLRDHLAHGNILVDLLSYDPSMAIFLNAKKFSGIEDFSRITKKIGKFIVDIPSLVQARHDQKLAIISTQENLFSALAEGNLEAVRTCLRKGADMNARNIKGQTATHFACMGSNLDVLKFTFEQTSNSNLRDVMGQTPLHVAAKYDSGIIRYLLERGLQVDASDTFLNTPLIVAAKNGQKRLSKFY</sequence>
<evidence type="ECO:0000256" key="3">
    <source>
        <dbReference type="PROSITE-ProRule" id="PRU00023"/>
    </source>
</evidence>
<dbReference type="PANTHER" id="PTHR24180:SF45">
    <property type="entry name" value="POLY [ADP-RIBOSE] POLYMERASE TANKYRASE"/>
    <property type="match status" value="1"/>
</dbReference>
<dbReference type="EMBL" id="OU963870">
    <property type="protein sequence ID" value="CAH0395613.1"/>
    <property type="molecule type" value="Genomic_DNA"/>
</dbReference>
<dbReference type="SMART" id="SM00248">
    <property type="entry name" value="ANK"/>
    <property type="match status" value="3"/>
</dbReference>
<keyword evidence="6" id="KW-1185">Reference proteome</keyword>
<evidence type="ECO:0000256" key="4">
    <source>
        <dbReference type="SAM" id="MobiDB-lite"/>
    </source>
</evidence>
<evidence type="ECO:0000256" key="1">
    <source>
        <dbReference type="ARBA" id="ARBA00022737"/>
    </source>
</evidence>
<dbReference type="Pfam" id="PF12796">
    <property type="entry name" value="Ank_2"/>
    <property type="match status" value="1"/>
</dbReference>
<evidence type="ECO:0000313" key="5">
    <source>
        <dbReference type="EMBL" id="CAH0395613.1"/>
    </source>
</evidence>
<evidence type="ECO:0000313" key="6">
    <source>
        <dbReference type="Proteomes" id="UP001152759"/>
    </source>
</evidence>
<dbReference type="AlphaFoldDB" id="A0A9P0ANE1"/>
<dbReference type="SUPFAM" id="SSF48403">
    <property type="entry name" value="Ankyrin repeat"/>
    <property type="match status" value="1"/>
</dbReference>
<feature type="repeat" description="ANK" evidence="3">
    <location>
        <begin position="526"/>
        <end position="557"/>
    </location>
</feature>
<reference evidence="5" key="1">
    <citation type="submission" date="2021-12" db="EMBL/GenBank/DDBJ databases">
        <authorList>
            <person name="King R."/>
        </authorList>
    </citation>
    <scope>NUCLEOTIDE SEQUENCE</scope>
</reference>
<dbReference type="PROSITE" id="PS50297">
    <property type="entry name" value="ANK_REP_REGION"/>
    <property type="match status" value="1"/>
</dbReference>
<organism evidence="5 6">
    <name type="scientific">Bemisia tabaci</name>
    <name type="common">Sweetpotato whitefly</name>
    <name type="synonym">Aleurodes tabaci</name>
    <dbReference type="NCBI Taxonomy" id="7038"/>
    <lineage>
        <taxon>Eukaryota</taxon>
        <taxon>Metazoa</taxon>
        <taxon>Ecdysozoa</taxon>
        <taxon>Arthropoda</taxon>
        <taxon>Hexapoda</taxon>
        <taxon>Insecta</taxon>
        <taxon>Pterygota</taxon>
        <taxon>Neoptera</taxon>
        <taxon>Paraneoptera</taxon>
        <taxon>Hemiptera</taxon>
        <taxon>Sternorrhyncha</taxon>
        <taxon>Aleyrodoidea</taxon>
        <taxon>Aleyrodidae</taxon>
        <taxon>Aleyrodinae</taxon>
        <taxon>Bemisia</taxon>
    </lineage>
</organism>
<dbReference type="InterPro" id="IPR051637">
    <property type="entry name" value="Ank_repeat_dom-contain_49"/>
</dbReference>
<dbReference type="InterPro" id="IPR036770">
    <property type="entry name" value="Ankyrin_rpt-contain_sf"/>
</dbReference>
<dbReference type="PROSITE" id="PS50088">
    <property type="entry name" value="ANK_REPEAT"/>
    <property type="match status" value="2"/>
</dbReference>
<dbReference type="Proteomes" id="UP001152759">
    <property type="component" value="Chromosome 9"/>
</dbReference>
<dbReference type="InterPro" id="IPR002110">
    <property type="entry name" value="Ankyrin_rpt"/>
</dbReference>
<feature type="region of interest" description="Disordered" evidence="4">
    <location>
        <begin position="298"/>
        <end position="317"/>
    </location>
</feature>